<organism evidence="1">
    <name type="scientific">marine metagenome</name>
    <dbReference type="NCBI Taxonomy" id="408172"/>
    <lineage>
        <taxon>unclassified sequences</taxon>
        <taxon>metagenomes</taxon>
        <taxon>ecological metagenomes</taxon>
    </lineage>
</organism>
<proteinExistence type="predicted"/>
<dbReference type="InterPro" id="IPR012675">
    <property type="entry name" value="Beta-grasp_dom_sf"/>
</dbReference>
<evidence type="ECO:0000313" key="1">
    <source>
        <dbReference type="EMBL" id="SUZ54959.1"/>
    </source>
</evidence>
<accession>A0A381NKR9</accession>
<reference evidence="1" key="1">
    <citation type="submission" date="2018-05" db="EMBL/GenBank/DDBJ databases">
        <authorList>
            <person name="Lanie J.A."/>
            <person name="Ng W.-L."/>
            <person name="Kazmierczak K.M."/>
            <person name="Andrzejewski T.M."/>
            <person name="Davidsen T.M."/>
            <person name="Wayne K.J."/>
            <person name="Tettelin H."/>
            <person name="Glass J.I."/>
            <person name="Rusch D."/>
            <person name="Podicherti R."/>
            <person name="Tsui H.-C.T."/>
            <person name="Winkler M.E."/>
        </authorList>
    </citation>
    <scope>NUCLEOTIDE SEQUENCE</scope>
</reference>
<name>A0A381NKR9_9ZZZZ</name>
<dbReference type="CDD" id="cd17040">
    <property type="entry name" value="Ubl_MoaD_like"/>
    <property type="match status" value="1"/>
</dbReference>
<dbReference type="Gene3D" id="3.10.20.30">
    <property type="match status" value="1"/>
</dbReference>
<dbReference type="InterPro" id="IPR003749">
    <property type="entry name" value="ThiS/MoaD-like"/>
</dbReference>
<dbReference type="InterPro" id="IPR016155">
    <property type="entry name" value="Mopterin_synth/thiamin_S_b"/>
</dbReference>
<sequence>MEGDTVEAALRALTDHYTELGSLVWKSLNLNPVLVVFLNGCQLKNSELGVKVRAGDEITILSALEGG</sequence>
<dbReference type="AlphaFoldDB" id="A0A381NKR9"/>
<dbReference type="EMBL" id="UINC01000419">
    <property type="protein sequence ID" value="SUZ54959.1"/>
    <property type="molecule type" value="Genomic_DNA"/>
</dbReference>
<evidence type="ECO:0008006" key="2">
    <source>
        <dbReference type="Google" id="ProtNLM"/>
    </source>
</evidence>
<dbReference type="Pfam" id="PF02597">
    <property type="entry name" value="ThiS"/>
    <property type="match status" value="1"/>
</dbReference>
<dbReference type="SUPFAM" id="SSF54285">
    <property type="entry name" value="MoaD/ThiS"/>
    <property type="match status" value="1"/>
</dbReference>
<gene>
    <name evidence="1" type="ORF">METZ01_LOCUS7813</name>
</gene>
<protein>
    <recommendedName>
        <fullName evidence="2">Ubiquitin Mut7-C domain-containing protein</fullName>
    </recommendedName>
</protein>